<keyword evidence="3" id="KW-1185">Reference proteome</keyword>
<organism evidence="2 3">
    <name type="scientific">Phyllobacterium sophorae</name>
    <dbReference type="NCBI Taxonomy" id="1520277"/>
    <lineage>
        <taxon>Bacteria</taxon>
        <taxon>Pseudomonadati</taxon>
        <taxon>Pseudomonadota</taxon>
        <taxon>Alphaproteobacteria</taxon>
        <taxon>Hyphomicrobiales</taxon>
        <taxon>Phyllobacteriaceae</taxon>
        <taxon>Phyllobacterium</taxon>
    </lineage>
</organism>
<name>A0A2P7B522_9HYPH</name>
<proteinExistence type="predicted"/>
<comment type="caution">
    <text evidence="2">The sequence shown here is derived from an EMBL/GenBank/DDBJ whole genome shotgun (WGS) entry which is preliminary data.</text>
</comment>
<dbReference type="InterPro" id="IPR021556">
    <property type="entry name" value="DUF2950"/>
</dbReference>
<protein>
    <submittedName>
        <fullName evidence="2">DUF2950 domain-containing protein</fullName>
    </submittedName>
</protein>
<evidence type="ECO:0000256" key="1">
    <source>
        <dbReference type="SAM" id="Coils"/>
    </source>
</evidence>
<accession>A0A2P7B522</accession>
<feature type="coiled-coil region" evidence="1">
    <location>
        <begin position="81"/>
        <end position="118"/>
    </location>
</feature>
<dbReference type="EMBL" id="PGGM01000012">
    <property type="protein sequence ID" value="PSH61561.1"/>
    <property type="molecule type" value="Genomic_DNA"/>
</dbReference>
<evidence type="ECO:0000313" key="3">
    <source>
        <dbReference type="Proteomes" id="UP000241764"/>
    </source>
</evidence>
<evidence type="ECO:0000313" key="2">
    <source>
        <dbReference type="EMBL" id="PSH61561.1"/>
    </source>
</evidence>
<sequence>MDIRFEGDCKMYRTILKMIGVAAVLALLPITASLAAEPSLQRFVGSESPSSFKEPAEAVDALKKGLETKDVDALAKLLGLNAEQAKKSEDLDERLSELQQASKERTELKDRADGAKEVILGSRVWPFPFPLVKQNDAWQFDTVAGLEEILARRIGENELQAIQTCRNEVLAQVAYAQEDRDGDGVLEFAQKIISDEGMQDGLYWKSEGGEESPAGSFADPARIEGAPASDQGYFGYRYRILKSQGSNIAGGKYGFVINGNMIAGNALIAWPAIYGETGVMTFVVSHHGTVYEKDLGPETSRLAKEINVFNPDKTWKAVEE</sequence>
<keyword evidence="1" id="KW-0175">Coiled coil</keyword>
<dbReference type="Proteomes" id="UP000241764">
    <property type="component" value="Unassembled WGS sequence"/>
</dbReference>
<dbReference type="OrthoDB" id="108782at2"/>
<dbReference type="AlphaFoldDB" id="A0A2P7B522"/>
<reference evidence="3" key="1">
    <citation type="submission" date="2017-11" db="EMBL/GenBank/DDBJ databases">
        <authorList>
            <person name="Kuznetsova I."/>
            <person name="Sazanova A."/>
            <person name="Chirak E."/>
            <person name="Safronova V."/>
            <person name="Willems A."/>
        </authorList>
    </citation>
    <scope>NUCLEOTIDE SEQUENCE [LARGE SCALE GENOMIC DNA]</scope>
    <source>
        <strain evidence="3">CCBAU 03422</strain>
    </source>
</reference>
<dbReference type="Pfam" id="PF11453">
    <property type="entry name" value="DUF2950"/>
    <property type="match status" value="1"/>
</dbReference>
<gene>
    <name evidence="2" type="ORF">CU103_22360</name>
</gene>